<evidence type="ECO:0000256" key="3">
    <source>
        <dbReference type="ARBA" id="ARBA00022840"/>
    </source>
</evidence>
<keyword evidence="4" id="KW-0812">Transmembrane</keyword>
<dbReference type="Proteomes" id="UP000256379">
    <property type="component" value="Unassembled WGS sequence"/>
</dbReference>
<dbReference type="Gene3D" id="3.90.190.20">
    <property type="entry name" value="Mur ligase, C-terminal domain"/>
    <property type="match status" value="1"/>
</dbReference>
<comment type="caution">
    <text evidence="6">The sequence shown here is derived from an EMBL/GenBank/DDBJ whole genome shotgun (WGS) entry which is preliminary data.</text>
</comment>
<dbReference type="InterPro" id="IPR036565">
    <property type="entry name" value="Mur-like_cat_sf"/>
</dbReference>
<feature type="domain" description="Mur ligase central" evidence="5">
    <location>
        <begin position="182"/>
        <end position="365"/>
    </location>
</feature>
<evidence type="ECO:0000256" key="2">
    <source>
        <dbReference type="ARBA" id="ARBA00022741"/>
    </source>
</evidence>
<dbReference type="AlphaFoldDB" id="A0A3D8INN9"/>
<dbReference type="PANTHER" id="PTHR43024">
    <property type="entry name" value="UDP-N-ACETYLMURAMOYL-TRIPEPTIDE--D-ALANYL-D-ALANINE LIGASE"/>
    <property type="match status" value="1"/>
</dbReference>
<dbReference type="GO" id="GO:0016881">
    <property type="term" value="F:acid-amino acid ligase activity"/>
    <property type="evidence" value="ECO:0007669"/>
    <property type="project" value="InterPro"/>
</dbReference>
<evidence type="ECO:0000313" key="6">
    <source>
        <dbReference type="EMBL" id="RDU66526.1"/>
    </source>
</evidence>
<accession>A0A3D8INN9</accession>
<dbReference type="RefSeq" id="WP_115542648.1">
    <property type="nucleotide sequence ID" value="NZ_NXLQ01000004.1"/>
</dbReference>
<dbReference type="PANTHER" id="PTHR43024:SF1">
    <property type="entry name" value="UDP-N-ACETYLMURAMOYL-TRIPEPTIDE--D-ALANYL-D-ALANINE LIGASE"/>
    <property type="match status" value="1"/>
</dbReference>
<dbReference type="Pfam" id="PF08245">
    <property type="entry name" value="Mur_ligase_M"/>
    <property type="match status" value="1"/>
</dbReference>
<protein>
    <submittedName>
        <fullName evidence="6">UDP-MurNac-pentapeptide presynthetase MurF</fullName>
    </submittedName>
</protein>
<evidence type="ECO:0000313" key="7">
    <source>
        <dbReference type="Proteomes" id="UP000256379"/>
    </source>
</evidence>
<evidence type="ECO:0000256" key="1">
    <source>
        <dbReference type="ARBA" id="ARBA00022598"/>
    </source>
</evidence>
<proteinExistence type="predicted"/>
<dbReference type="EMBL" id="NXLQ01000004">
    <property type="protein sequence ID" value="RDU66526.1"/>
    <property type="molecule type" value="Genomic_DNA"/>
</dbReference>
<keyword evidence="3" id="KW-0067">ATP-binding</keyword>
<keyword evidence="4" id="KW-0472">Membrane</keyword>
<keyword evidence="2" id="KW-0547">Nucleotide-binding</keyword>
<dbReference type="InterPro" id="IPR051046">
    <property type="entry name" value="MurCDEF_CellWall_CoF430Synth"/>
</dbReference>
<dbReference type="SUPFAM" id="SSF53244">
    <property type="entry name" value="MurD-like peptide ligases, peptide-binding domain"/>
    <property type="match status" value="1"/>
</dbReference>
<feature type="transmembrane region" description="Helical" evidence="4">
    <location>
        <begin position="141"/>
        <end position="160"/>
    </location>
</feature>
<dbReference type="SUPFAM" id="SSF53623">
    <property type="entry name" value="MurD-like peptide ligases, catalytic domain"/>
    <property type="match status" value="1"/>
</dbReference>
<feature type="transmembrane region" description="Helical" evidence="4">
    <location>
        <begin position="48"/>
        <end position="64"/>
    </location>
</feature>
<gene>
    <name evidence="6" type="ORF">CQA53_03530</name>
</gene>
<dbReference type="GO" id="GO:0005524">
    <property type="term" value="F:ATP binding"/>
    <property type="evidence" value="ECO:0007669"/>
    <property type="project" value="UniProtKB-KW"/>
</dbReference>
<feature type="transmembrane region" description="Helical" evidence="4">
    <location>
        <begin position="6"/>
        <end position="27"/>
    </location>
</feature>
<dbReference type="OrthoDB" id="9801978at2"/>
<keyword evidence="7" id="KW-1185">Reference proteome</keyword>
<evidence type="ECO:0000256" key="4">
    <source>
        <dbReference type="SAM" id="Phobius"/>
    </source>
</evidence>
<organism evidence="6 7">
    <name type="scientific">Helicobacter didelphidarum</name>
    <dbReference type="NCBI Taxonomy" id="2040648"/>
    <lineage>
        <taxon>Bacteria</taxon>
        <taxon>Pseudomonadati</taxon>
        <taxon>Campylobacterota</taxon>
        <taxon>Epsilonproteobacteria</taxon>
        <taxon>Campylobacterales</taxon>
        <taxon>Helicobacteraceae</taxon>
        <taxon>Helicobacter</taxon>
    </lineage>
</organism>
<sequence>MPDTLFLLWDIFSLTIFFFTLGYYVIVNLQWYNYNISRVITKHHKQNWHLYYFVIPILFVLFTHHLYHSIIFYIYLYMVDVPMFILWYKRLDKKLIYTARVKRYFTILAVCVYCMVYFLWYKESLFIQSYFIDIAVKNMCLIVSFCVGVYCSLICELILFKRYASYAHKKIQSLQNLTIIAITGSYGKTSIKNFVAEILSKQFNTYATPRSVNTYKGLVSDINQNLTQEHRIYIAEAGARNQGDIAEISNLLQQHYGVIGKIGNAHIEYFKDIQTTISTKFEMLYSNRLHRIFMQKDNTLPHELPQKFQENLNKITPYPANLTNIESTLEKTSFSLEIDSNMVDFETQILGRFNIDNIAVAILLAKEFGMEITQIQEAIKHLKPIPHRLNKIVTANKIILDDSFNGNLEGMSEAIRLSSLHIGRRVIVTPGLVEYDEESNIALAKYIDEVFQLVIITGNLNTSLLSKYITKAEKIILKDKANLESTLSESGKNGDLVLFANDAPNYI</sequence>
<keyword evidence="1" id="KW-0436">Ligase</keyword>
<feature type="transmembrane region" description="Helical" evidence="4">
    <location>
        <begin position="101"/>
        <end position="121"/>
    </location>
</feature>
<keyword evidence="4" id="KW-1133">Transmembrane helix</keyword>
<dbReference type="Gene3D" id="3.40.1190.10">
    <property type="entry name" value="Mur-like, catalytic domain"/>
    <property type="match status" value="1"/>
</dbReference>
<dbReference type="InterPro" id="IPR036615">
    <property type="entry name" value="Mur_ligase_C_dom_sf"/>
</dbReference>
<dbReference type="InterPro" id="IPR013221">
    <property type="entry name" value="Mur_ligase_cen"/>
</dbReference>
<name>A0A3D8INN9_9HELI</name>
<reference evidence="6 7" key="1">
    <citation type="submission" date="2018-04" db="EMBL/GenBank/DDBJ databases">
        <title>Novel Campyloabacter and Helicobacter Species and Strains.</title>
        <authorList>
            <person name="Mannion A.J."/>
            <person name="Shen Z."/>
            <person name="Fox J.G."/>
        </authorList>
    </citation>
    <scope>NUCLEOTIDE SEQUENCE [LARGE SCALE GENOMIC DNA]</scope>
    <source>
        <strain evidence="6 7">MIT 17-337</strain>
    </source>
</reference>
<feature type="transmembrane region" description="Helical" evidence="4">
    <location>
        <begin position="70"/>
        <end position="89"/>
    </location>
</feature>
<evidence type="ECO:0000259" key="5">
    <source>
        <dbReference type="Pfam" id="PF08245"/>
    </source>
</evidence>